<evidence type="ECO:0000256" key="1">
    <source>
        <dbReference type="ARBA" id="ARBA00005054"/>
    </source>
</evidence>
<name>A0A9Q4C260_9EURY</name>
<evidence type="ECO:0000256" key="4">
    <source>
        <dbReference type="ARBA" id="ARBA00022755"/>
    </source>
</evidence>
<evidence type="ECO:0000256" key="3">
    <source>
        <dbReference type="ARBA" id="ARBA00022679"/>
    </source>
</evidence>
<proteinExistence type="predicted"/>
<dbReference type="AlphaFoldDB" id="A0A9Q4C260"/>
<dbReference type="EC" id="2.1.2.2" evidence="2"/>
<evidence type="ECO:0000313" key="7">
    <source>
        <dbReference type="Proteomes" id="UP001149411"/>
    </source>
</evidence>
<dbReference type="GO" id="GO:0004644">
    <property type="term" value="F:phosphoribosylglycinamide formyltransferase activity"/>
    <property type="evidence" value="ECO:0007669"/>
    <property type="project" value="UniProtKB-EC"/>
</dbReference>
<dbReference type="InterPro" id="IPR036477">
    <property type="entry name" value="Formyl_transf_N_sf"/>
</dbReference>
<dbReference type="GO" id="GO:0006189">
    <property type="term" value="P:'de novo' IMP biosynthetic process"/>
    <property type="evidence" value="ECO:0007669"/>
    <property type="project" value="TreeGrafter"/>
</dbReference>
<dbReference type="Proteomes" id="UP001149411">
    <property type="component" value="Unassembled WGS sequence"/>
</dbReference>
<organism evidence="6 7">
    <name type="scientific">Halorutilus salinus</name>
    <dbReference type="NCBI Taxonomy" id="2487751"/>
    <lineage>
        <taxon>Archaea</taxon>
        <taxon>Methanobacteriati</taxon>
        <taxon>Methanobacteriota</taxon>
        <taxon>Stenosarchaea group</taxon>
        <taxon>Halobacteria</taxon>
        <taxon>Halorutilales</taxon>
        <taxon>Halorutilaceae</taxon>
        <taxon>Halorutilus</taxon>
    </lineage>
</organism>
<evidence type="ECO:0000313" key="6">
    <source>
        <dbReference type="EMBL" id="MCX2818517.1"/>
    </source>
</evidence>
<dbReference type="Gene3D" id="3.40.50.170">
    <property type="entry name" value="Formyl transferase, N-terminal domain"/>
    <property type="match status" value="1"/>
</dbReference>
<protein>
    <recommendedName>
        <fullName evidence="2">phosphoribosylglycinamide formyltransferase 1</fullName>
        <ecNumber evidence="2">2.1.2.2</ecNumber>
    </recommendedName>
</protein>
<dbReference type="RefSeq" id="WP_266086361.1">
    <property type="nucleotide sequence ID" value="NZ_RKLV01000003.1"/>
</dbReference>
<keyword evidence="4" id="KW-0658">Purine biosynthesis</keyword>
<gene>
    <name evidence="6" type="ORF">EGH25_04000</name>
</gene>
<comment type="caution">
    <text evidence="6">The sequence shown here is derived from an EMBL/GenBank/DDBJ whole genome shotgun (WGS) entry which is preliminary data.</text>
</comment>
<evidence type="ECO:0000256" key="2">
    <source>
        <dbReference type="ARBA" id="ARBA00012254"/>
    </source>
</evidence>
<sequence>MAEIRVFVFFSGGASGFRYLADDDPLYGEAYEVVGGFTDSPDAPGVDVLRERGVPAETNDLEAFYAERGAPTTDLDVREEFDAETRELVEPYEPDVVVLSGYMRILTAPVVSAFPIVNVHPADLRVEDDGERVYTGFDAVRDAVLAGEEETRSSVHLVTEDVDDGSLLVVSRPFPVERGMVETLRKRDGEALDGYLDAHQEWMKWDGDGPALAKVLELVADGRVDLETGEVDGEDAPFVMSR</sequence>
<dbReference type="PANTHER" id="PTHR43369">
    <property type="entry name" value="PHOSPHORIBOSYLGLYCINAMIDE FORMYLTRANSFERASE"/>
    <property type="match status" value="1"/>
</dbReference>
<feature type="domain" description="Formyl transferase N-terminal" evidence="5">
    <location>
        <begin position="5"/>
        <end position="173"/>
    </location>
</feature>
<evidence type="ECO:0000259" key="5">
    <source>
        <dbReference type="Pfam" id="PF00551"/>
    </source>
</evidence>
<dbReference type="GO" id="GO:0005829">
    <property type="term" value="C:cytosol"/>
    <property type="evidence" value="ECO:0007669"/>
    <property type="project" value="TreeGrafter"/>
</dbReference>
<dbReference type="EMBL" id="RKLV01000003">
    <property type="protein sequence ID" value="MCX2818517.1"/>
    <property type="molecule type" value="Genomic_DNA"/>
</dbReference>
<accession>A0A9Q4C260</accession>
<keyword evidence="3" id="KW-0808">Transferase</keyword>
<dbReference type="SUPFAM" id="SSF53328">
    <property type="entry name" value="Formyltransferase"/>
    <property type="match status" value="1"/>
</dbReference>
<keyword evidence="7" id="KW-1185">Reference proteome</keyword>
<reference evidence="6" key="1">
    <citation type="submission" date="2022-09" db="EMBL/GenBank/DDBJ databases">
        <title>Haloadaptaus new haloarchaeum isolated from saline soil.</title>
        <authorList>
            <person name="Duran-Viseras A."/>
            <person name="Sanchez-Porro C."/>
            <person name="Ventosa A."/>
        </authorList>
    </citation>
    <scope>NUCLEOTIDE SEQUENCE</scope>
    <source>
        <strain evidence="6">F3-133</strain>
    </source>
</reference>
<comment type="pathway">
    <text evidence="1">Purine metabolism; IMP biosynthesis via de novo pathway; N(2)-formyl-N(1)-(5-phospho-D-ribosyl)glycinamide from N(1)-(5-phospho-D-ribosyl)glycinamide (10-formyl THF route): step 1/1.</text>
</comment>
<dbReference type="Pfam" id="PF00551">
    <property type="entry name" value="Formyl_trans_N"/>
    <property type="match status" value="1"/>
</dbReference>
<dbReference type="InterPro" id="IPR002376">
    <property type="entry name" value="Formyl_transf_N"/>
</dbReference>
<dbReference type="PANTHER" id="PTHR43369:SF2">
    <property type="entry name" value="PHOSPHORIBOSYLGLYCINAMIDE FORMYLTRANSFERASE"/>
    <property type="match status" value="1"/>
</dbReference>